<reference evidence="2 3" key="1">
    <citation type="submission" date="2021-04" db="EMBL/GenBank/DDBJ databases">
        <title>The genome sequence of type strain Ideonella paludis KCTC 32238.</title>
        <authorList>
            <person name="Liu Y."/>
        </authorList>
    </citation>
    <scope>NUCLEOTIDE SEQUENCE [LARGE SCALE GENOMIC DNA]</scope>
    <source>
        <strain evidence="2 3">KCTC 32238</strain>
    </source>
</reference>
<dbReference type="SUPFAM" id="SSF51182">
    <property type="entry name" value="RmlC-like cupins"/>
    <property type="match status" value="1"/>
</dbReference>
<evidence type="ECO:0000313" key="3">
    <source>
        <dbReference type="Proteomes" id="UP000672097"/>
    </source>
</evidence>
<dbReference type="PANTHER" id="PTHR40943:SF1">
    <property type="entry name" value="CYTOPLASMIC PROTEIN"/>
    <property type="match status" value="1"/>
</dbReference>
<dbReference type="Pfam" id="PF05899">
    <property type="entry name" value="Cupin_3"/>
    <property type="match status" value="1"/>
</dbReference>
<dbReference type="InterPro" id="IPR008579">
    <property type="entry name" value="UGlyAH_Cupin_dom"/>
</dbReference>
<dbReference type="Proteomes" id="UP000672097">
    <property type="component" value="Unassembled WGS sequence"/>
</dbReference>
<sequence length="161" mass="17563">MNKKLLLSALAGAALAVLILGGVQASRSMGRLGEPSSVAVQKLMTPFAVDPAWVKSGTPNFRATETARSPDGKTIVGQWACDGPTTFEWTFGLDETVHLLDGEVHVEYLGRKFTLKPGDTATFHHGTKATWTVPEKAHKVYVLHHPGFWAHLRQKYFGASH</sequence>
<dbReference type="EMBL" id="JAGQDG010000007">
    <property type="protein sequence ID" value="MBQ0937220.1"/>
    <property type="molecule type" value="Genomic_DNA"/>
</dbReference>
<proteinExistence type="predicted"/>
<keyword evidence="3" id="KW-1185">Reference proteome</keyword>
<evidence type="ECO:0000259" key="1">
    <source>
        <dbReference type="Pfam" id="PF05899"/>
    </source>
</evidence>
<dbReference type="PANTHER" id="PTHR40943">
    <property type="entry name" value="CYTOPLASMIC PROTEIN-RELATED"/>
    <property type="match status" value="1"/>
</dbReference>
<protein>
    <submittedName>
        <fullName evidence="2">DUF861 domain-containing protein</fullName>
    </submittedName>
</protein>
<name>A0ABS5E1E4_9BURK</name>
<dbReference type="InterPro" id="IPR011051">
    <property type="entry name" value="RmlC_Cupin_sf"/>
</dbReference>
<accession>A0ABS5E1E4</accession>
<evidence type="ECO:0000313" key="2">
    <source>
        <dbReference type="EMBL" id="MBQ0937220.1"/>
    </source>
</evidence>
<dbReference type="InterPro" id="IPR014710">
    <property type="entry name" value="RmlC-like_jellyroll"/>
</dbReference>
<comment type="caution">
    <text evidence="2">The sequence shown here is derived from an EMBL/GenBank/DDBJ whole genome shotgun (WGS) entry which is preliminary data.</text>
</comment>
<gene>
    <name evidence="2" type="ORF">KAK11_17980</name>
</gene>
<feature type="domain" description="(S)-ureidoglycine aminohydrolase cupin" evidence="1">
    <location>
        <begin position="70"/>
        <end position="141"/>
    </location>
</feature>
<organism evidence="2 3">
    <name type="scientific">Ideonella paludis</name>
    <dbReference type="NCBI Taxonomy" id="1233411"/>
    <lineage>
        <taxon>Bacteria</taxon>
        <taxon>Pseudomonadati</taxon>
        <taxon>Pseudomonadota</taxon>
        <taxon>Betaproteobacteria</taxon>
        <taxon>Burkholderiales</taxon>
        <taxon>Sphaerotilaceae</taxon>
        <taxon>Ideonella</taxon>
    </lineage>
</organism>
<dbReference type="Gene3D" id="2.60.120.10">
    <property type="entry name" value="Jelly Rolls"/>
    <property type="match status" value="1"/>
</dbReference>